<evidence type="ECO:0000313" key="4">
    <source>
        <dbReference type="Proteomes" id="UP000198304"/>
    </source>
</evidence>
<gene>
    <name evidence="3" type="ORF">SAMN05446037_1003307</name>
</gene>
<sequence length="430" mass="49341">MVQIRKSCYVLLLLAIIVFLASCAKISISTTPIAEETEKAIPEEIKEEAFHPPVKISLVAVGDIMVHGPQLRAQYNPEIGEHDFTNNFQFIKLYIQEADLAIANLETTFGGKEKGYSSFPMFNSPDALADALKETGFHVISTANNHTIDTGKKGMIRTIEVIKDRGLEVIGTRKEENIKNYIIKDIKDIKLGLTAYTYETSIYGQYRTLNGIKIPKEIEGLINSFSYETLEEDLLRMKATVDMMKNAGAEIIIFYLHWGEEYQRRPNRYQRTIAEKLKGYGVDILFGSHPHVLQPIEFLESEEDSSKTLVVYSMGNFLSNQRYEILENRYTEDGIIINVKIKKDFEKKEVTIEEVSYVPTWVYRYYPKGKAVYEIIPVMDALENHIEYSINNNETIWRIDHSKNNTLQLMESSNVSAYQRSTLSKRNKIP</sequence>
<dbReference type="EMBL" id="FZOJ01000003">
    <property type="protein sequence ID" value="SNS07782.1"/>
    <property type="molecule type" value="Genomic_DNA"/>
</dbReference>
<proteinExistence type="inferred from homology"/>
<dbReference type="PANTHER" id="PTHR33393">
    <property type="entry name" value="POLYGLUTAMINE SYNTHESIS ACCESSORY PROTEIN RV0574C-RELATED"/>
    <property type="match status" value="1"/>
</dbReference>
<dbReference type="Proteomes" id="UP000198304">
    <property type="component" value="Unassembled WGS sequence"/>
</dbReference>
<evidence type="ECO:0000256" key="1">
    <source>
        <dbReference type="ARBA" id="ARBA00005662"/>
    </source>
</evidence>
<name>A0A239BJI8_9FIRM</name>
<dbReference type="SMART" id="SM00854">
    <property type="entry name" value="PGA_cap"/>
    <property type="match status" value="1"/>
</dbReference>
<dbReference type="CDD" id="cd07381">
    <property type="entry name" value="MPP_CapA"/>
    <property type="match status" value="1"/>
</dbReference>
<dbReference type="Pfam" id="PF09587">
    <property type="entry name" value="PGA_cap"/>
    <property type="match status" value="1"/>
</dbReference>
<accession>A0A239BJI8</accession>
<dbReference type="InterPro" id="IPR019079">
    <property type="entry name" value="Capsule_synth_CapA"/>
</dbReference>
<comment type="similarity">
    <text evidence="1">Belongs to the CapA family.</text>
</comment>
<organism evidence="3 4">
    <name type="scientific">Anaerovirgula multivorans</name>
    <dbReference type="NCBI Taxonomy" id="312168"/>
    <lineage>
        <taxon>Bacteria</taxon>
        <taxon>Bacillati</taxon>
        <taxon>Bacillota</taxon>
        <taxon>Clostridia</taxon>
        <taxon>Peptostreptococcales</taxon>
        <taxon>Natronincolaceae</taxon>
        <taxon>Anaerovirgula</taxon>
    </lineage>
</organism>
<evidence type="ECO:0000313" key="3">
    <source>
        <dbReference type="EMBL" id="SNS07782.1"/>
    </source>
</evidence>
<dbReference type="InterPro" id="IPR052169">
    <property type="entry name" value="CW_Biosynth-Accessory"/>
</dbReference>
<dbReference type="AlphaFoldDB" id="A0A239BJI8"/>
<feature type="domain" description="Capsule synthesis protein CapA" evidence="2">
    <location>
        <begin position="57"/>
        <end position="321"/>
    </location>
</feature>
<dbReference type="Gene3D" id="3.60.21.10">
    <property type="match status" value="1"/>
</dbReference>
<evidence type="ECO:0000259" key="2">
    <source>
        <dbReference type="SMART" id="SM00854"/>
    </source>
</evidence>
<protein>
    <submittedName>
        <fullName evidence="3">Poly-gamma-glutamate synthesis protein (Capsule biosynthesis protein)</fullName>
    </submittedName>
</protein>
<dbReference type="InterPro" id="IPR029052">
    <property type="entry name" value="Metallo-depent_PP-like"/>
</dbReference>
<dbReference type="SUPFAM" id="SSF56300">
    <property type="entry name" value="Metallo-dependent phosphatases"/>
    <property type="match status" value="1"/>
</dbReference>
<reference evidence="3 4" key="1">
    <citation type="submission" date="2017-06" db="EMBL/GenBank/DDBJ databases">
        <authorList>
            <person name="Kim H.J."/>
            <person name="Triplett B.A."/>
        </authorList>
    </citation>
    <scope>NUCLEOTIDE SEQUENCE [LARGE SCALE GENOMIC DNA]</scope>
    <source>
        <strain evidence="3 4">SCA</strain>
    </source>
</reference>
<dbReference type="RefSeq" id="WP_089281774.1">
    <property type="nucleotide sequence ID" value="NZ_FZOJ01000003.1"/>
</dbReference>
<dbReference type="PANTHER" id="PTHR33393:SF12">
    <property type="entry name" value="CAPSULE BIOSYNTHESIS PROTEIN CAPA"/>
    <property type="match status" value="1"/>
</dbReference>
<dbReference type="OrthoDB" id="9810906at2"/>
<keyword evidence="4" id="KW-1185">Reference proteome</keyword>
<dbReference type="PROSITE" id="PS51257">
    <property type="entry name" value="PROKAR_LIPOPROTEIN"/>
    <property type="match status" value="1"/>
</dbReference>